<evidence type="ECO:0000313" key="2">
    <source>
        <dbReference type="EMBL" id="PPQ94622.1"/>
    </source>
</evidence>
<feature type="region of interest" description="Disordered" evidence="1">
    <location>
        <begin position="294"/>
        <end position="316"/>
    </location>
</feature>
<feature type="compositionally biased region" description="Polar residues" evidence="1">
    <location>
        <begin position="155"/>
        <end position="168"/>
    </location>
</feature>
<feature type="region of interest" description="Disordered" evidence="1">
    <location>
        <begin position="105"/>
        <end position="168"/>
    </location>
</feature>
<proteinExistence type="predicted"/>
<comment type="caution">
    <text evidence="2">The sequence shown here is derived from an EMBL/GenBank/DDBJ whole genome shotgun (WGS) entry which is preliminary data.</text>
</comment>
<dbReference type="OrthoDB" id="2210012at2759"/>
<reference evidence="2 3" key="1">
    <citation type="journal article" date="2018" name="Evol. Lett.">
        <title>Horizontal gene cluster transfer increased hallucinogenic mushroom diversity.</title>
        <authorList>
            <person name="Reynolds H.T."/>
            <person name="Vijayakumar V."/>
            <person name="Gluck-Thaler E."/>
            <person name="Korotkin H.B."/>
            <person name="Matheny P.B."/>
            <person name="Slot J.C."/>
        </authorList>
    </citation>
    <scope>NUCLEOTIDE SEQUENCE [LARGE SCALE GENOMIC DNA]</scope>
    <source>
        <strain evidence="2 3">2631</strain>
    </source>
</reference>
<keyword evidence="3" id="KW-1185">Reference proteome</keyword>
<protein>
    <submittedName>
        <fullName evidence="2">Uncharacterized protein</fullName>
    </submittedName>
</protein>
<evidence type="ECO:0000256" key="1">
    <source>
        <dbReference type="SAM" id="MobiDB-lite"/>
    </source>
</evidence>
<dbReference type="Proteomes" id="UP000283269">
    <property type="component" value="Unassembled WGS sequence"/>
</dbReference>
<dbReference type="AlphaFoldDB" id="A0A409XUW6"/>
<feature type="compositionally biased region" description="Basic residues" evidence="1">
    <location>
        <begin position="304"/>
        <end position="316"/>
    </location>
</feature>
<organism evidence="2 3">
    <name type="scientific">Psilocybe cyanescens</name>
    <dbReference type="NCBI Taxonomy" id="93625"/>
    <lineage>
        <taxon>Eukaryota</taxon>
        <taxon>Fungi</taxon>
        <taxon>Dikarya</taxon>
        <taxon>Basidiomycota</taxon>
        <taxon>Agaricomycotina</taxon>
        <taxon>Agaricomycetes</taxon>
        <taxon>Agaricomycetidae</taxon>
        <taxon>Agaricales</taxon>
        <taxon>Agaricineae</taxon>
        <taxon>Strophariaceae</taxon>
        <taxon>Psilocybe</taxon>
    </lineage>
</organism>
<accession>A0A409XUW6</accession>
<dbReference type="InParanoid" id="A0A409XUW6"/>
<sequence length="316" mass="34614">MELDCDWCLTCEKHIENDSPYCSLECQERAAPSEQGYCHQEQYSEHPSSLADEDNDAEVIYHPIEESSFRWAGNDFAGISAWASQVPYGAPAGVSSPCEDVQSFCSPQGSTYRPPPPSLLSHHRRTLPPSLSMATPPHVRPPPSNPMLTPKRQPSFASITPTGNASMGQTSLRSAATGSSLVATPYSSQPVPIVRKQSLLDGMYSHVRSWVSPAPVQQRPQTPVLRVNPSKLISHARSTAVFPVKVVSSPRSSCDVSEKSALCWMTSTVVVKPTLQEKPCLSKPQRGRKLVTDLPFRHDDHPSFRTRGRKASRAAA</sequence>
<name>A0A409XUW6_PSICY</name>
<evidence type="ECO:0000313" key="3">
    <source>
        <dbReference type="Proteomes" id="UP000283269"/>
    </source>
</evidence>
<gene>
    <name evidence="2" type="ORF">CVT25_009353</name>
</gene>
<dbReference type="EMBL" id="NHYD01000278">
    <property type="protein sequence ID" value="PPQ94622.1"/>
    <property type="molecule type" value="Genomic_DNA"/>
</dbReference>